<evidence type="ECO:0000256" key="11">
    <source>
        <dbReference type="ARBA" id="ARBA00024615"/>
    </source>
</evidence>
<proteinExistence type="inferred from homology"/>
<dbReference type="GO" id="GO:0034727">
    <property type="term" value="P:piecemeal microautophagy of the nucleus"/>
    <property type="evidence" value="ECO:0007669"/>
    <property type="project" value="TreeGrafter"/>
</dbReference>
<gene>
    <name evidence="14" type="primary">LOC105107940</name>
</gene>
<dbReference type="GO" id="GO:0034045">
    <property type="term" value="C:phagophore assembly site membrane"/>
    <property type="evidence" value="ECO:0007669"/>
    <property type="project" value="UniProtKB-SubCell"/>
</dbReference>
<evidence type="ECO:0000256" key="1">
    <source>
        <dbReference type="ARBA" id="ARBA00004406"/>
    </source>
</evidence>
<dbReference type="GO" id="GO:0061908">
    <property type="term" value="C:phagophore"/>
    <property type="evidence" value="ECO:0007669"/>
    <property type="project" value="TreeGrafter"/>
</dbReference>
<dbReference type="PANTHER" id="PTHR13190">
    <property type="entry name" value="AUTOPHAGY-RELATED 2, ISOFORM A"/>
    <property type="match status" value="1"/>
</dbReference>
<evidence type="ECO:0000313" key="13">
    <source>
        <dbReference type="Proteomes" id="UP000694918"/>
    </source>
</evidence>
<reference evidence="14" key="1">
    <citation type="submission" date="2025-08" db="UniProtKB">
        <authorList>
            <consortium name="RefSeq"/>
        </authorList>
    </citation>
    <scope>IDENTIFICATION</scope>
</reference>
<dbReference type="PANTHER" id="PTHR13190:SF1">
    <property type="entry name" value="AUTOPHAGY-RELATED 2, ISOFORM A"/>
    <property type="match status" value="1"/>
</dbReference>
<keyword evidence="9" id="KW-0472">Membrane</keyword>
<dbReference type="GO" id="GO:0005789">
    <property type="term" value="C:endoplasmic reticulum membrane"/>
    <property type="evidence" value="ECO:0007669"/>
    <property type="project" value="UniProtKB-SubCell"/>
</dbReference>
<dbReference type="GO" id="GO:0006869">
    <property type="term" value="P:lipid transport"/>
    <property type="evidence" value="ECO:0007669"/>
    <property type="project" value="UniProtKB-KW"/>
</dbReference>
<comment type="catalytic activity">
    <reaction evidence="11">
        <text>a 1,2-diacyl-sn-glycero-3-phosphoethanolamine(in) = a 1,2-diacyl-sn-glycero-3-phosphoethanolamine(out)</text>
        <dbReference type="Rhea" id="RHEA:38895"/>
        <dbReference type="ChEBI" id="CHEBI:64612"/>
    </reaction>
</comment>
<name>A0AAJ6SWM1_POPEU</name>
<dbReference type="GO" id="GO:0061709">
    <property type="term" value="P:reticulophagy"/>
    <property type="evidence" value="ECO:0007669"/>
    <property type="project" value="TreeGrafter"/>
</dbReference>
<evidence type="ECO:0000256" key="4">
    <source>
        <dbReference type="ARBA" id="ARBA00018070"/>
    </source>
</evidence>
<dbReference type="GO" id="GO:0043495">
    <property type="term" value="F:protein-membrane adaptor activity"/>
    <property type="evidence" value="ECO:0007669"/>
    <property type="project" value="TreeGrafter"/>
</dbReference>
<keyword evidence="5" id="KW-0813">Transport</keyword>
<keyword evidence="8" id="KW-0445">Lipid transport</keyword>
<accession>A0AAJ6SWM1</accession>
<dbReference type="RefSeq" id="XP_011000353.1">
    <property type="nucleotide sequence ID" value="XM_011002051.1"/>
</dbReference>
<keyword evidence="6" id="KW-0256">Endoplasmic reticulum</keyword>
<dbReference type="GO" id="GO:0032266">
    <property type="term" value="F:phosphatidylinositol-3-phosphate binding"/>
    <property type="evidence" value="ECO:0007669"/>
    <property type="project" value="TreeGrafter"/>
</dbReference>
<evidence type="ECO:0000256" key="8">
    <source>
        <dbReference type="ARBA" id="ARBA00023055"/>
    </source>
</evidence>
<evidence type="ECO:0000313" key="14">
    <source>
        <dbReference type="RefSeq" id="XP_011000353.1"/>
    </source>
</evidence>
<dbReference type="GO" id="GO:0000422">
    <property type="term" value="P:autophagy of mitochondrion"/>
    <property type="evidence" value="ECO:0007669"/>
    <property type="project" value="TreeGrafter"/>
</dbReference>
<evidence type="ECO:0000256" key="6">
    <source>
        <dbReference type="ARBA" id="ARBA00022824"/>
    </source>
</evidence>
<evidence type="ECO:0000256" key="7">
    <source>
        <dbReference type="ARBA" id="ARBA00023006"/>
    </source>
</evidence>
<dbReference type="Proteomes" id="UP000694918">
    <property type="component" value="Unplaced"/>
</dbReference>
<dbReference type="InterPro" id="IPR026849">
    <property type="entry name" value="ATG2"/>
</dbReference>
<dbReference type="KEGG" id="peu:105107940"/>
<evidence type="ECO:0000256" key="9">
    <source>
        <dbReference type="ARBA" id="ARBA00023136"/>
    </source>
</evidence>
<keyword evidence="7" id="KW-0072">Autophagy</keyword>
<protein>
    <recommendedName>
        <fullName evidence="4">Autophagy-related protein 2</fullName>
    </recommendedName>
</protein>
<dbReference type="Pfam" id="PF13329">
    <property type="entry name" value="ATG2_CAD"/>
    <property type="match status" value="3"/>
</dbReference>
<dbReference type="GeneID" id="105107940"/>
<comment type="subcellular location">
    <subcellularLocation>
        <location evidence="1">Endoplasmic reticulum membrane</location>
        <topology evidence="1">Peripheral membrane protein</topology>
    </subcellularLocation>
    <subcellularLocation>
        <location evidence="2">Preautophagosomal structure membrane</location>
        <topology evidence="2">Peripheral membrane protein</topology>
    </subcellularLocation>
</comment>
<dbReference type="GO" id="GO:0000045">
    <property type="term" value="P:autophagosome assembly"/>
    <property type="evidence" value="ECO:0007669"/>
    <property type="project" value="TreeGrafter"/>
</dbReference>
<feature type="region of interest" description="Disordered" evidence="12">
    <location>
        <begin position="114"/>
        <end position="135"/>
    </location>
</feature>
<comment type="similarity">
    <text evidence="3">Belongs to the ATG2 family.</text>
</comment>
<evidence type="ECO:0000256" key="3">
    <source>
        <dbReference type="ARBA" id="ARBA00009714"/>
    </source>
</evidence>
<organism evidence="13 14">
    <name type="scientific">Populus euphratica</name>
    <name type="common">Euphrates poplar</name>
    <dbReference type="NCBI Taxonomy" id="75702"/>
    <lineage>
        <taxon>Eukaryota</taxon>
        <taxon>Viridiplantae</taxon>
        <taxon>Streptophyta</taxon>
        <taxon>Embryophyta</taxon>
        <taxon>Tracheophyta</taxon>
        <taxon>Spermatophyta</taxon>
        <taxon>Magnoliopsida</taxon>
        <taxon>eudicotyledons</taxon>
        <taxon>Gunneridae</taxon>
        <taxon>Pentapetalae</taxon>
        <taxon>rosids</taxon>
        <taxon>fabids</taxon>
        <taxon>Malpighiales</taxon>
        <taxon>Salicaceae</taxon>
        <taxon>Saliceae</taxon>
        <taxon>Populus</taxon>
    </lineage>
</organism>
<evidence type="ECO:0000256" key="5">
    <source>
        <dbReference type="ARBA" id="ARBA00022448"/>
    </source>
</evidence>
<evidence type="ECO:0000256" key="10">
    <source>
        <dbReference type="ARBA" id="ARBA00024479"/>
    </source>
</evidence>
<comment type="catalytic activity">
    <reaction evidence="10">
        <text>a 1,2-diacyl-sn-glycero-3-phospho-L-serine(in) = a 1,2-diacyl-sn-glycero-3-phospho-L-serine(out)</text>
        <dbReference type="Rhea" id="RHEA:38663"/>
        <dbReference type="ChEBI" id="CHEBI:57262"/>
    </reaction>
</comment>
<keyword evidence="13" id="KW-1185">Reference proteome</keyword>
<evidence type="ECO:0000256" key="2">
    <source>
        <dbReference type="ARBA" id="ARBA00004623"/>
    </source>
</evidence>
<evidence type="ECO:0000256" key="12">
    <source>
        <dbReference type="SAM" id="MobiDB-lite"/>
    </source>
</evidence>
<sequence>MFSWNFAKSAEALLSRWAMKRLCKFVLKKKLGKFILGDIDLDQLDVQLAEGTIQLSDLALNVDCLNEKFGAAASVMIKEGSIGSLSVKMPWKGIGFEVEVDELELVFAPCLKKRNSPADDETSSSSQESRHGHKEVGRFGNDLMENAQKSSFVDVHEGVKTIAKVVKWFLTSFHVKVRKLIVAYEPYFEKDEKKVGCQETLVLRVPEIECGTCVSEDANLSSDERVENFLGISQLMNFVKFQGAVLELLKTDGVDSQSYSPRVSDSSFSEQFSGRCRSKPTTPIVTGKKGGFSGNLKLSIPWKNGSLDIHKLDAEVCVDPVELRLQPSTIKWFLLSWETYKNIDQDGRGDAHYISTEPVYFNSSSHFHSSLSTPGVVANDKVSPVRGSFTSAFSSFTGKESVSEAMLPGSHLISDWVPNSIQNEKDGIQEELDLGASVDQFFECLDGMRSSQSALGSSGMWNWTCSVFSALTAASSLASGSFQIPSEDQHVQTTLKATLAGVSVLLSFQDEDQEYLYGQKSDQNTVGLEIRCLIAECKDIFVVLQVCPQEMRFEGTVKCIEVIDYLYDKNDAMNSHSTEFSSDSNSQTVLIQNLQSEVQGVLPPFPHSDELSTLIAPGVPFGSATKMKLLGTSGVTRCQFTVYSDSSDGNFTGTKSFSLQLPLLIFWVNFASVNMILNLLKNAGKSVERSIQRNGFPSVNKKHELSYGNMKKGSSSRVSTVASTENLQGSISVLKARVILCFPFVSGGDIGGHSPWNQFIAVDISSPSILESPTSNSSSWKRHAPRTICSLHLNVGNLKVYLVNPACNDDGTTLSTLMPRYRFCAQNIVSVSNRAGCLCTISMHWQEDPVTGPWIAEKAKSLATSEESRSRKKIKVKGYEFASATAAKDLGDINLQTREELILSSAFFLHVHLLPVVVDLSSSQYRNLHCFLDQMINGLSGMACDVVGVRELSPGSQTSILVKCESLDFSIRPDIKDDIKSSLQSELPGSWHCLKLKIQKFDMLSVSNIGGIRGANFFWLAHGEGKLWGSITGVPDQEFLLISCSNSTMKRGDGGGSNALSSSLAGSEIIHIWDPKSSHDFTSVSVRCATVIAVGGRLDWLDAISSFFIFSSPKVEKENDENLPKGDLNAPSETSFILKLVDIGISYEPYLKKSVVRDLHSESGPSYSKEETGEPQVACLLAASLFSLSNTTTEDSIDSDYKIRVQDLGLLLGAAHENIGGTHSVEYLHKMGYVRVAHEALVEAILRTDCKNGLLWEVECTKSHIYVETCHDTTHGLMFLAAQFQQLYAPDLEESVVHLQNRWNGVCQAQERNEFNDEGQISNHDCAPSTSQVHAPTADTRSNLGVVGLMDEICEDAFHLHGIQACRFDSSGSEIHVSLDESLLGEACSLSVETPDFFSNDLSYDWPVPLIGLESNQTTFLQSGSFPEFIEGYCVSDLRPLSELSMGRQSPPEKLCMSKNFGNADHGRGNGGWYGDAPLSIVENHISGASSEDQLPTLHSARSDDFGKATGRVLFKNIDVSWRMYAGSDWQAYKKNSDPSSHTCGRDTTVCLELALSGMQFQYNVFPVGGVCASKLCLTVEDFHLSDKSKTAPWKQILGYYHSKDHPRESTSKAFKLDLEAVRPDPLIPLEEYRLRITLLPLLLHLHQSQLDFLISFFGPKSFSAGQSSEQDQNLDGVKTSATNSCNLAGHTIANEALLPFFQKFEIWPIILRVDYSPHHVDLAALSCGKYVELVNLVPWKGVELQLKHVHAVGVYGWGSVCETIVGEWLVEISRNQMHKILQGLPTIRSLVAVGSGAAKLVSLPVGGYRKDHKIIKGMQRGTSAFLKSISLEAVGFGVHLAAGAHDILLQAEYILTNIPSPPVSWSVQAKTKDNVRCNQPKDAQQGIQHAYESLSNGLGKSASALVQTPLKKYQHGGSTATALATAVRAVPTAAIAPVSACAGAVHYALLGLRNSLDPEHKKESMEKYLGSSKPNDWD</sequence>
<dbReference type="GO" id="GO:0061723">
    <property type="term" value="P:glycophagy"/>
    <property type="evidence" value="ECO:0007669"/>
    <property type="project" value="TreeGrafter"/>
</dbReference>